<dbReference type="PATRIC" id="fig|861299.3.peg.5593"/>
<feature type="active site" evidence="7 8">
    <location>
        <position position="361"/>
    </location>
</feature>
<keyword evidence="11" id="KW-0614">Plasmid</keyword>
<dbReference type="InParanoid" id="W0RU25"/>
<protein>
    <recommendedName>
        <fullName evidence="7 9">ATP-dependent Clp protease proteolytic subunit</fullName>
        <ecNumber evidence="7">3.4.21.92</ecNumber>
    </recommendedName>
    <alternativeName>
        <fullName evidence="7">Endopeptidase Clp</fullName>
    </alternativeName>
</protein>
<dbReference type="HAMAP" id="MF_00444">
    <property type="entry name" value="ClpP"/>
    <property type="match status" value="1"/>
</dbReference>
<dbReference type="KEGG" id="gba:J421_5558"/>
<dbReference type="GO" id="GO:0004252">
    <property type="term" value="F:serine-type endopeptidase activity"/>
    <property type="evidence" value="ECO:0007669"/>
    <property type="project" value="UniProtKB-UniRule"/>
</dbReference>
<evidence type="ECO:0000256" key="10">
    <source>
        <dbReference type="SAM" id="MobiDB-lite"/>
    </source>
</evidence>
<dbReference type="SUPFAM" id="SSF52096">
    <property type="entry name" value="ClpP/crotonase"/>
    <property type="match status" value="1"/>
</dbReference>
<evidence type="ECO:0000256" key="2">
    <source>
        <dbReference type="ARBA" id="ARBA00022490"/>
    </source>
</evidence>
<gene>
    <name evidence="7" type="primary">clpP</name>
    <name evidence="11" type="ORF">J421_5558</name>
</gene>
<evidence type="ECO:0000256" key="7">
    <source>
        <dbReference type="HAMAP-Rule" id="MF_00444"/>
    </source>
</evidence>
<dbReference type="PANTHER" id="PTHR10381">
    <property type="entry name" value="ATP-DEPENDENT CLP PROTEASE PROTEOLYTIC SUBUNIT"/>
    <property type="match status" value="1"/>
</dbReference>
<dbReference type="GO" id="GO:0004176">
    <property type="term" value="F:ATP-dependent peptidase activity"/>
    <property type="evidence" value="ECO:0007669"/>
    <property type="project" value="InterPro"/>
</dbReference>
<dbReference type="EC" id="3.4.21.92" evidence="7"/>
<sequence>MRASRIGGARVARQAAVPNDVDAARAGAERAARDELASWRARAIPDAAAPLDAEDLVRLLRDCVAALGLDPAIASGFTVNTVHYYRRKDVIDPPEGRTAAARYGVRHLWQIAGARLAGHLGLVTLAEARAAMRDADEPALVAFLAARVADARARDAVRASPPRYRTRCRRRARCRGGAPLPPHRRRPAPRSSSSSRATRGAWCPRRIRRTDRRRRRTSWRARSRRCSARTDFPEATMSTLHVPYVIERSARGERTYDIFSRLLMDRIVFLGTPVNDDVANSIIAQLLFLESDAPGKEIQLYINSPGGVVSAGLAIYDAMQYLSSPVSTTVVGMAASMGCFLLTAGRKGRRAALPHARIMMHQPSGGAERGAAADIEIVAKEILHNRAKLYELLGKHTGQPLERIERDFERDRWFSAAEALRYGLIDTVLEGSGVLETVA</sequence>
<dbReference type="PRINTS" id="PR00127">
    <property type="entry name" value="CLPPROTEASEP"/>
</dbReference>
<dbReference type="NCBIfam" id="NF001368">
    <property type="entry name" value="PRK00277.1"/>
    <property type="match status" value="1"/>
</dbReference>
<evidence type="ECO:0000256" key="9">
    <source>
        <dbReference type="RuleBase" id="RU003567"/>
    </source>
</evidence>
<keyword evidence="4 7" id="KW-0378">Hydrolase</keyword>
<dbReference type="InterPro" id="IPR023562">
    <property type="entry name" value="ClpP/TepA"/>
</dbReference>
<dbReference type="GO" id="GO:0006515">
    <property type="term" value="P:protein quality control for misfolded or incompletely synthesized proteins"/>
    <property type="evidence" value="ECO:0007669"/>
    <property type="project" value="TreeGrafter"/>
</dbReference>
<feature type="region of interest" description="Disordered" evidence="10">
    <location>
        <begin position="155"/>
        <end position="207"/>
    </location>
</feature>
<dbReference type="FunFam" id="3.90.226.10:FF:000001">
    <property type="entry name" value="ATP-dependent Clp protease proteolytic subunit"/>
    <property type="match status" value="1"/>
</dbReference>
<dbReference type="GO" id="GO:0005737">
    <property type="term" value="C:cytoplasm"/>
    <property type="evidence" value="ECO:0007669"/>
    <property type="project" value="UniProtKB-SubCell"/>
</dbReference>
<dbReference type="PANTHER" id="PTHR10381:SF70">
    <property type="entry name" value="ATP-DEPENDENT CLP PROTEASE PROTEOLYTIC SUBUNIT"/>
    <property type="match status" value="1"/>
</dbReference>
<dbReference type="NCBIfam" id="NF009205">
    <property type="entry name" value="PRK12553.1"/>
    <property type="match status" value="1"/>
</dbReference>
<geneLocation type="plasmid" evidence="11 12">
    <name>1</name>
</geneLocation>
<dbReference type="GO" id="GO:0051117">
    <property type="term" value="F:ATPase binding"/>
    <property type="evidence" value="ECO:0007669"/>
    <property type="project" value="TreeGrafter"/>
</dbReference>
<feature type="active site" description="Nucleophile" evidence="7">
    <location>
        <position position="336"/>
    </location>
</feature>
<evidence type="ECO:0000256" key="3">
    <source>
        <dbReference type="ARBA" id="ARBA00022670"/>
    </source>
</evidence>
<comment type="similarity">
    <text evidence="1 7 9">Belongs to the peptidase S14 family.</text>
</comment>
<feature type="compositionally biased region" description="Low complexity" evidence="10">
    <location>
        <begin position="189"/>
        <end position="201"/>
    </location>
</feature>
<accession>W0RU25</accession>
<feature type="compositionally biased region" description="Basic residues" evidence="10">
    <location>
        <begin position="164"/>
        <end position="174"/>
    </location>
</feature>
<dbReference type="EMBL" id="CP007129">
    <property type="protein sequence ID" value="AHG93093.1"/>
    <property type="molecule type" value="Genomic_DNA"/>
</dbReference>
<evidence type="ECO:0000256" key="6">
    <source>
        <dbReference type="ARBA" id="ARBA00034021"/>
    </source>
</evidence>
<comment type="function">
    <text evidence="7">Cleaves peptides in various proteins in a process that requires ATP hydrolysis. Has a chymotrypsin-like activity. Plays a major role in the degradation of misfolded proteins.</text>
</comment>
<evidence type="ECO:0000256" key="4">
    <source>
        <dbReference type="ARBA" id="ARBA00022801"/>
    </source>
</evidence>
<dbReference type="AlphaFoldDB" id="W0RU25"/>
<dbReference type="GO" id="GO:0009368">
    <property type="term" value="C:endopeptidase Clp complex"/>
    <property type="evidence" value="ECO:0007669"/>
    <property type="project" value="TreeGrafter"/>
</dbReference>
<dbReference type="InterPro" id="IPR029045">
    <property type="entry name" value="ClpP/crotonase-like_dom_sf"/>
</dbReference>
<dbReference type="CDD" id="cd07017">
    <property type="entry name" value="S14_ClpP_2"/>
    <property type="match status" value="1"/>
</dbReference>
<keyword evidence="2 7" id="KW-0963">Cytoplasm</keyword>
<organism evidence="11 12">
    <name type="scientific">Gemmatirosa kalamazoonensis</name>
    <dbReference type="NCBI Taxonomy" id="861299"/>
    <lineage>
        <taxon>Bacteria</taxon>
        <taxon>Pseudomonadati</taxon>
        <taxon>Gemmatimonadota</taxon>
        <taxon>Gemmatimonadia</taxon>
        <taxon>Gemmatimonadales</taxon>
        <taxon>Gemmatimonadaceae</taxon>
        <taxon>Gemmatirosa</taxon>
    </lineage>
</organism>
<keyword evidence="3 7" id="KW-0645">Protease</keyword>
<dbReference type="Pfam" id="PF00574">
    <property type="entry name" value="CLP_protease"/>
    <property type="match status" value="1"/>
</dbReference>
<keyword evidence="5 7" id="KW-0720">Serine protease</keyword>
<evidence type="ECO:0000256" key="1">
    <source>
        <dbReference type="ARBA" id="ARBA00007039"/>
    </source>
</evidence>
<dbReference type="HOGENOM" id="CLU_623691_0_0_0"/>
<evidence type="ECO:0000256" key="8">
    <source>
        <dbReference type="PROSITE-ProRule" id="PRU10086"/>
    </source>
</evidence>
<proteinExistence type="inferred from homology"/>
<dbReference type="PROSITE" id="PS00382">
    <property type="entry name" value="CLP_PROTEASE_HIS"/>
    <property type="match status" value="1"/>
</dbReference>
<comment type="subcellular location">
    <subcellularLocation>
        <location evidence="7">Cytoplasm</location>
    </subcellularLocation>
</comment>
<evidence type="ECO:0000256" key="5">
    <source>
        <dbReference type="ARBA" id="ARBA00022825"/>
    </source>
</evidence>
<dbReference type="Gene3D" id="3.90.226.10">
    <property type="entry name" value="2-enoyl-CoA Hydratase, Chain A, domain 1"/>
    <property type="match status" value="1"/>
</dbReference>
<dbReference type="Proteomes" id="UP000019151">
    <property type="component" value="Plasmid 1"/>
</dbReference>
<name>W0RU25_9BACT</name>
<evidence type="ECO:0000313" key="11">
    <source>
        <dbReference type="EMBL" id="AHG93093.1"/>
    </source>
</evidence>
<dbReference type="InterPro" id="IPR033135">
    <property type="entry name" value="ClpP_His_AS"/>
</dbReference>
<dbReference type="InterPro" id="IPR001907">
    <property type="entry name" value="ClpP"/>
</dbReference>
<evidence type="ECO:0000313" key="12">
    <source>
        <dbReference type="Proteomes" id="UP000019151"/>
    </source>
</evidence>
<comment type="catalytic activity">
    <reaction evidence="6 7 8">
        <text>Hydrolysis of proteins to small peptides in the presence of ATP and magnesium. alpha-casein is the usual test substrate. In the absence of ATP, only oligopeptides shorter than five residues are hydrolyzed (such as succinyl-Leu-Tyr-|-NHMec, and Leu-Tyr-Leu-|-Tyr-Trp, in which cleavage of the -Tyr-|-Leu- and -Tyr-|-Trp bonds also occurs).</text>
        <dbReference type="EC" id="3.4.21.92"/>
    </reaction>
</comment>
<keyword evidence="12" id="KW-1185">Reference proteome</keyword>
<reference evidence="11 12" key="1">
    <citation type="journal article" date="2014" name="Genome Announc.">
        <title>Genome Sequence and Methylome of Soil Bacterium Gemmatirosa kalamazoonensis KBS708T, a Member of the Rarely Cultivated Gemmatimonadetes Phylum.</title>
        <authorList>
            <person name="Debruyn J.M."/>
            <person name="Radosevich M."/>
            <person name="Wommack K.E."/>
            <person name="Polson S.W."/>
            <person name="Hauser L.J."/>
            <person name="Fawaz M.N."/>
            <person name="Korlach J."/>
            <person name="Tsai Y.C."/>
        </authorList>
    </citation>
    <scope>NUCLEOTIDE SEQUENCE [LARGE SCALE GENOMIC DNA]</scope>
    <source>
        <strain evidence="11 12">KBS708</strain>
        <plasmid evidence="12">Plasmid 1</plasmid>
    </source>
</reference>
<comment type="subunit">
    <text evidence="7">Fourteen ClpP subunits assemble into 2 heptameric rings which stack back to back to give a disk-like structure with a central cavity, resembling the structure of eukaryotic proteasomes.</text>
</comment>